<name>A0A4D9CWD9_9STRA</name>
<proteinExistence type="predicted"/>
<sequence>MVATFTSNIHGRRRFACELSSIGQKQSPRDIAREGHAIHGRRGRTDATGQLRAPQYMNISMVQTTAAAPNKVSTIVGLAETEAKSLKAVFSRLHNHKCVDLDFRRNMEPRVLEWLHPRFAARECSAQAIRAHIEEDRANDGGFGLRVRVLSTTHVQRLIGEWFRGKYGS</sequence>
<dbReference type="Proteomes" id="UP000355283">
    <property type="component" value="Unassembled WGS sequence"/>
</dbReference>
<dbReference type="OrthoDB" id="10587483at2759"/>
<accession>A0A4D9CWD9</accession>
<evidence type="ECO:0000256" key="1">
    <source>
        <dbReference type="SAM" id="MobiDB-lite"/>
    </source>
</evidence>
<dbReference type="AlphaFoldDB" id="A0A4D9CWD9"/>
<gene>
    <name evidence="2" type="ORF">NSK_005192</name>
</gene>
<protein>
    <submittedName>
        <fullName evidence="2">Uncharacterized protein</fullName>
    </submittedName>
</protein>
<keyword evidence="3" id="KW-1185">Reference proteome</keyword>
<feature type="compositionally biased region" description="Basic and acidic residues" evidence="1">
    <location>
        <begin position="27"/>
        <end position="37"/>
    </location>
</feature>
<feature type="region of interest" description="Disordered" evidence="1">
    <location>
        <begin position="26"/>
        <end position="45"/>
    </location>
</feature>
<evidence type="ECO:0000313" key="3">
    <source>
        <dbReference type="Proteomes" id="UP000355283"/>
    </source>
</evidence>
<comment type="caution">
    <text evidence="2">The sequence shown here is derived from an EMBL/GenBank/DDBJ whole genome shotgun (WGS) entry which is preliminary data.</text>
</comment>
<evidence type="ECO:0000313" key="2">
    <source>
        <dbReference type="EMBL" id="TFJ83510.1"/>
    </source>
</evidence>
<dbReference type="EMBL" id="SDOX01000028">
    <property type="protein sequence ID" value="TFJ83510.1"/>
    <property type="molecule type" value="Genomic_DNA"/>
</dbReference>
<reference evidence="2 3" key="1">
    <citation type="submission" date="2019-01" db="EMBL/GenBank/DDBJ databases">
        <title>Nuclear Genome Assembly of the Microalgal Biofuel strain Nannochloropsis salina CCMP1776.</title>
        <authorList>
            <person name="Hovde B."/>
        </authorList>
    </citation>
    <scope>NUCLEOTIDE SEQUENCE [LARGE SCALE GENOMIC DNA]</scope>
    <source>
        <strain evidence="2 3">CCMP1776</strain>
    </source>
</reference>
<organism evidence="2 3">
    <name type="scientific">Nannochloropsis salina CCMP1776</name>
    <dbReference type="NCBI Taxonomy" id="1027361"/>
    <lineage>
        <taxon>Eukaryota</taxon>
        <taxon>Sar</taxon>
        <taxon>Stramenopiles</taxon>
        <taxon>Ochrophyta</taxon>
        <taxon>Eustigmatophyceae</taxon>
        <taxon>Eustigmatales</taxon>
        <taxon>Monodopsidaceae</taxon>
        <taxon>Microchloropsis</taxon>
        <taxon>Microchloropsis salina</taxon>
    </lineage>
</organism>